<dbReference type="InterPro" id="IPR036607">
    <property type="entry name" value="PRKCSH"/>
</dbReference>
<feature type="region of interest" description="Disordered" evidence="7">
    <location>
        <begin position="304"/>
        <end position="370"/>
    </location>
</feature>
<keyword evidence="2 8" id="KW-0732">Signal</keyword>
<feature type="coiled-coil region" evidence="6">
    <location>
        <begin position="376"/>
        <end position="403"/>
    </location>
</feature>
<dbReference type="PANTHER" id="PTHR12630:SF1">
    <property type="entry name" value="GLUCOSIDASE 2 SUBUNIT BETA"/>
    <property type="match status" value="1"/>
</dbReference>
<dbReference type="PANTHER" id="PTHR12630">
    <property type="entry name" value="N-LINKED OLIGOSACCHARIDE PROCESSING"/>
    <property type="match status" value="1"/>
</dbReference>
<dbReference type="InterPro" id="IPR002048">
    <property type="entry name" value="EF_hand_dom"/>
</dbReference>
<evidence type="ECO:0000256" key="1">
    <source>
        <dbReference type="ARBA" id="ARBA00022387"/>
    </source>
</evidence>
<dbReference type="InterPro" id="IPR039794">
    <property type="entry name" value="Gtb1-like"/>
</dbReference>
<evidence type="ECO:0000256" key="6">
    <source>
        <dbReference type="SAM" id="Coils"/>
    </source>
</evidence>
<name>A0A0P4WUM2_9CRUS</name>
<dbReference type="GO" id="GO:0005509">
    <property type="term" value="F:calcium ion binding"/>
    <property type="evidence" value="ECO:0007669"/>
    <property type="project" value="InterPro"/>
</dbReference>
<feature type="region of interest" description="Disordered" evidence="7">
    <location>
        <begin position="516"/>
        <end position="535"/>
    </location>
</feature>
<evidence type="ECO:0000256" key="5">
    <source>
        <dbReference type="ARBA" id="ARBA00023157"/>
    </source>
</evidence>
<evidence type="ECO:0000256" key="3">
    <source>
        <dbReference type="ARBA" id="ARBA00022824"/>
    </source>
</evidence>
<evidence type="ECO:0000313" key="10">
    <source>
        <dbReference type="EMBL" id="JAI72028.1"/>
    </source>
</evidence>
<dbReference type="InterPro" id="IPR018247">
    <property type="entry name" value="EF_Hand_1_Ca_BS"/>
</dbReference>
<keyword evidence="6" id="KW-0175">Coiled coil</keyword>
<feature type="region of interest" description="Disordered" evidence="7">
    <location>
        <begin position="436"/>
        <end position="459"/>
    </location>
</feature>
<evidence type="ECO:0000256" key="4">
    <source>
        <dbReference type="ARBA" id="ARBA00022837"/>
    </source>
</evidence>
<keyword evidence="4" id="KW-0106">Calcium</keyword>
<dbReference type="InterPro" id="IPR044865">
    <property type="entry name" value="MRH_dom"/>
</dbReference>
<feature type="chain" id="PRO_5013461556" description="Glucosidase 2 subunit beta" evidence="8">
    <location>
        <begin position="30"/>
        <end position="535"/>
    </location>
</feature>
<dbReference type="SUPFAM" id="SSF50911">
    <property type="entry name" value="Mannose 6-phosphate receptor domain"/>
    <property type="match status" value="1"/>
</dbReference>
<dbReference type="EMBL" id="GDIP01251373">
    <property type="protein sequence ID" value="JAI72028.1"/>
    <property type="molecule type" value="Transcribed_RNA"/>
</dbReference>
<feature type="compositionally biased region" description="Acidic residues" evidence="7">
    <location>
        <begin position="330"/>
        <end position="350"/>
    </location>
</feature>
<feature type="compositionally biased region" description="Basic and acidic residues" evidence="7">
    <location>
        <begin position="219"/>
        <end position="236"/>
    </location>
</feature>
<protein>
    <recommendedName>
        <fullName evidence="1">Glucosidase 2 subunit beta</fullName>
    </recommendedName>
</protein>
<evidence type="ECO:0000256" key="7">
    <source>
        <dbReference type="SAM" id="MobiDB-lite"/>
    </source>
</evidence>
<proteinExistence type="predicted"/>
<organism evidence="10">
    <name type="scientific">Daphnia magna</name>
    <dbReference type="NCBI Taxonomy" id="35525"/>
    <lineage>
        <taxon>Eukaryota</taxon>
        <taxon>Metazoa</taxon>
        <taxon>Ecdysozoa</taxon>
        <taxon>Arthropoda</taxon>
        <taxon>Crustacea</taxon>
        <taxon>Branchiopoda</taxon>
        <taxon>Diplostraca</taxon>
        <taxon>Cladocera</taxon>
        <taxon>Anomopoda</taxon>
        <taxon>Daphniidae</taxon>
        <taxon>Daphnia</taxon>
    </lineage>
</organism>
<accession>A0A0P4WUM2</accession>
<dbReference type="Gene3D" id="1.10.238.10">
    <property type="entry name" value="EF-hand"/>
    <property type="match status" value="1"/>
</dbReference>
<reference evidence="10" key="2">
    <citation type="submission" date="2015-10" db="EMBL/GenBank/DDBJ databases">
        <authorList>
            <person name="Gilbert D.G."/>
        </authorList>
    </citation>
    <scope>NUCLEOTIDE SEQUENCE</scope>
</reference>
<dbReference type="Pfam" id="PF13015">
    <property type="entry name" value="PRKCSH_1"/>
    <property type="match status" value="1"/>
</dbReference>
<dbReference type="Pfam" id="PF13202">
    <property type="entry name" value="EF-hand_5"/>
    <property type="match status" value="2"/>
</dbReference>
<dbReference type="SUPFAM" id="SSF47473">
    <property type="entry name" value="EF-hand"/>
    <property type="match status" value="1"/>
</dbReference>
<dbReference type="InterPro" id="IPR028146">
    <property type="entry name" value="PRKCSH_N"/>
</dbReference>
<feature type="region of interest" description="Disordered" evidence="7">
    <location>
        <begin position="219"/>
        <end position="243"/>
    </location>
</feature>
<evidence type="ECO:0000256" key="2">
    <source>
        <dbReference type="ARBA" id="ARBA00022729"/>
    </source>
</evidence>
<dbReference type="InterPro" id="IPR009011">
    <property type="entry name" value="Man6P_isomerase_rcpt-bd_dom_sf"/>
</dbReference>
<sequence length="535" mass="60607">MFLKEFHAVVFQNVLILCASAVLWKQTTATATQVTRPRGVSLARASLYIPDSDFTCLDGSATFPFRYVNDDYCDCQDGSDEPGTSACPNGSFYCRNLGHEATVVPSSRVNDGICDCCDAADEYQSGANCVNTCKELGSAAQEEAQKRYELESQGYAIKLEYINKGKHAKQSQQERNMALKAEQLEAEALRSEKEREKQEAEEPERQALDKYRQIEQEAMKEKEEMERSQREGEASKAFDWLDSNQDGKLQVEELQTHTAFDQNQDGTVSPDEAKFFLHNEEEMEKNEFVTTGWPLIKPFIMKAQGLEAPSQPEQQAGEIPLPDDHHQEESIPETDGEEGEEEDEEHEEEGEIVKPSPVTPSSIEYDAETQALIEAANKARNAYDEADRRLRDLEREIRQLEESNSKDYGPNEEYQPMDGQCYEYSDREYTYKLCPFDNGSQRPKHGGSETRLGSWDSWDGPEGSKYAAMKYDKGVQCWNGPQRSLKVHLSCGMENQLLSVSEPNRCEYEMKFTTPAACSEPQKPNDGDSEFHDEL</sequence>
<dbReference type="GO" id="GO:0017177">
    <property type="term" value="C:glucosidase II complex"/>
    <property type="evidence" value="ECO:0007669"/>
    <property type="project" value="TreeGrafter"/>
</dbReference>
<dbReference type="OrthoDB" id="28322at2759"/>
<reference evidence="10" key="1">
    <citation type="submission" date="2015-10" db="EMBL/GenBank/DDBJ databases">
        <title>Daphnia magna gene sets from two clonal populations assembled and annotated with EvidentialGene.</title>
        <authorList>
            <person name="Gilbert D."/>
            <person name="Podicheti R."/>
            <person name="Orsini L."/>
            <person name="Colbourne J."/>
            <person name="Pfrender M."/>
        </authorList>
    </citation>
    <scope>NUCLEOTIDE SEQUENCE</scope>
</reference>
<dbReference type="PROSITE" id="PS51914">
    <property type="entry name" value="MRH"/>
    <property type="match status" value="1"/>
</dbReference>
<keyword evidence="3" id="KW-0256">Endoplasmic reticulum</keyword>
<feature type="signal peptide" evidence="8">
    <location>
        <begin position="1"/>
        <end position="29"/>
    </location>
</feature>
<dbReference type="Pfam" id="PF12999">
    <property type="entry name" value="PRKCSH-like"/>
    <property type="match status" value="1"/>
</dbReference>
<feature type="compositionally biased region" description="Basic and acidic residues" evidence="7">
    <location>
        <begin position="523"/>
        <end position="535"/>
    </location>
</feature>
<feature type="region of interest" description="Disordered" evidence="7">
    <location>
        <begin position="189"/>
        <end position="208"/>
    </location>
</feature>
<evidence type="ECO:0000256" key="8">
    <source>
        <dbReference type="SAM" id="SignalP"/>
    </source>
</evidence>
<dbReference type="EMBL" id="GDIP01221093">
    <property type="protein sequence ID" value="JAJ02309.1"/>
    <property type="molecule type" value="Transcribed_RNA"/>
</dbReference>
<dbReference type="Gene3D" id="2.70.130.10">
    <property type="entry name" value="Mannose-6-phosphate receptor binding domain"/>
    <property type="match status" value="1"/>
</dbReference>
<feature type="domain" description="MRH" evidence="9">
    <location>
        <begin position="419"/>
        <end position="520"/>
    </location>
</feature>
<keyword evidence="5" id="KW-1015">Disulfide bond</keyword>
<evidence type="ECO:0000259" key="9">
    <source>
        <dbReference type="PROSITE" id="PS51914"/>
    </source>
</evidence>
<dbReference type="AlphaFoldDB" id="A0A0P4WUM2"/>
<dbReference type="GO" id="GO:0006491">
    <property type="term" value="P:N-glycan processing"/>
    <property type="evidence" value="ECO:0007669"/>
    <property type="project" value="TreeGrafter"/>
</dbReference>
<dbReference type="PROSITE" id="PS00018">
    <property type="entry name" value="EF_HAND_1"/>
    <property type="match status" value="1"/>
</dbReference>
<dbReference type="InterPro" id="IPR011992">
    <property type="entry name" value="EF-hand-dom_pair"/>
</dbReference>